<keyword evidence="2" id="KW-0843">Virulence</keyword>
<evidence type="ECO:0000313" key="7">
    <source>
        <dbReference type="Proteomes" id="UP001244295"/>
    </source>
</evidence>
<dbReference type="PANTHER" id="PTHR35037">
    <property type="entry name" value="C-TERMINAL REGION OF AIDA-LIKE PROTEIN"/>
    <property type="match status" value="1"/>
</dbReference>
<dbReference type="CDD" id="cd01344">
    <property type="entry name" value="PL2_Passenger_AT"/>
    <property type="match status" value="1"/>
</dbReference>
<protein>
    <submittedName>
        <fullName evidence="6">Outer membrane autotransporter protein</fullName>
    </submittedName>
</protein>
<dbReference type="RefSeq" id="WP_307636899.1">
    <property type="nucleotide sequence ID" value="NZ_JAUSRR010000004.1"/>
</dbReference>
<reference evidence="6" key="1">
    <citation type="submission" date="2023-07" db="EMBL/GenBank/DDBJ databases">
        <title>Sorghum-associated microbial communities from plants grown in Nebraska, USA.</title>
        <authorList>
            <person name="Schachtman D."/>
        </authorList>
    </citation>
    <scope>NUCLEOTIDE SEQUENCE</scope>
    <source>
        <strain evidence="6">DS2795</strain>
    </source>
</reference>
<dbReference type="GO" id="GO:0019867">
    <property type="term" value="C:outer membrane"/>
    <property type="evidence" value="ECO:0007669"/>
    <property type="project" value="InterPro"/>
</dbReference>
<dbReference type="SUPFAM" id="SSF103515">
    <property type="entry name" value="Autotransporter"/>
    <property type="match status" value="1"/>
</dbReference>
<dbReference type="PANTHER" id="PTHR35037:SF3">
    <property type="entry name" value="C-TERMINAL REGION OF AIDA-LIKE PROTEIN"/>
    <property type="match status" value="1"/>
</dbReference>
<dbReference type="InterPro" id="IPR005546">
    <property type="entry name" value="Autotransporte_beta"/>
</dbReference>
<dbReference type="InterPro" id="IPR036709">
    <property type="entry name" value="Autotransporte_beta_dom_sf"/>
</dbReference>
<dbReference type="Pfam" id="PF12951">
    <property type="entry name" value="PATR"/>
    <property type="match status" value="12"/>
</dbReference>
<dbReference type="NCBIfam" id="TIGR01414">
    <property type="entry name" value="autotrans_barl"/>
    <property type="match status" value="1"/>
</dbReference>
<dbReference type="SUPFAM" id="SSF51126">
    <property type="entry name" value="Pectin lyase-like"/>
    <property type="match status" value="5"/>
</dbReference>
<sequence length="2248" mass="217887">MNKAHRSLWNSSLGAWVAVSENTHARGKKSRRAVARAAGAAFLLMLAAASFAGGDGGGGGFLINGSYGAGHTAGNSTTGEGGHGGQGDQSAAGAAGGALGANGTNGAAASSGNNPDRLDGSGGGGGGSARTGAAPVTTLIKAGSGGNGGTGGYAGSIDPGGAGGGGGGGSVLATQSFEVKTTGALLGGDGGNGGDAFTGTSSLKGTGGGGGAGVLVVPVGGVTITNAGSIAGGNGGKGLAARGTHPIVNVTVYGGAGGNGEGGAQGGTQLGAYAQGGAGIVGSNLTIVNSGIISGGLAGDGVTRANSLQLGGSNNSLTLQAGSVLNGGVVAQGTGNTLRLEGTNIEDDAFQGFSSIQAASGSRWTLTGAFLPTGNLAITVDGSGATPAQLAMNGVISGPGSLTADGGGTLALGGPNTYAGGTTIKTGTTLQIGTAGALGAGTVTLDGGKLTATSSLHLTNRLDFAGGQRSTVAAASGRAFGIGGALNLGAGATVVFGSAAENGTIRLSGGGGGSLFSDAAIVVAGGTLQAADVFFLGFFLSNVASTTVDTGATLDLNGSNVTLRNLQGAGTLNTRTGNGPTQTTTVESGAFSGAITGTGQLVKTTAGTLTLTGASTYTGGTTISAGTLQIGDGGSLIGNVVNNGTLAFDRTDSSTFSGAISGSGDVTKWGTGTVTLSGSNTYQGGTTVRGGTLRSGAASALSQNTAYTLLGGVLDLGSFNLRASSLSGTGGAVQLGSATLTVGSANASTTFAGSIDGTGSLVKEGSGTLTLSGPNTYIGGTTVSAGTLQIGSGGNNGSITGDVTNHAALVFNRANGIAFAGNISGVGSVTKTGTGTLVYTGSATHAGGTTIDGGTLQIGDGGTVGSITGNVTNNAALVFNRSNEAAFAGHITGSGNVTKTGAGTLVYTGNATHTGGTTIDSGTLEVRDSGSILGHIANNAALVFNRSADTTFAGNISGSGSLLQKGARKLTLTGDNTFTGTTTVVVGNGLQIGAGGTTGSIAGNISNDGDLVFDRADSLSYAGSISGSGTLSKNGAGVLELTGASTYSGATEVNAGTLRVNNTTGSATGTSTVQVKSGATLSGGGSIAGQVTIANGATLAPGSNLGTLTTGMLRFDPGAFLRYELGQAGVTGGPLNDLVKVNGGLVLDGTLNVAEAPGGTFGPGLYRLISYTGSLIDNGLNIGTAPAGTAAGDLHVQSSVLGEINLINSKGVSLGFWDGAGGDASTYNDGTISGGSGTWRLGNSTLNDPSDSWTGANGKTNTGWQNQFALFGGAAGTVRVDNTGGAISIDGAQFSTSGYLVTGDALTLGNANTVIKVGDGTASGAQMQATIASVLTGAGGLTKDDLGTLVLKGANTYAGGTLVRAGTLQGDTTSLRGPIVNDARVAFDQVASGSFAGTMSGAGSLRKIGGGELLLTAANSYKGGTQVDGGSLNVGATGAVGTGPVSVSGGAGLFFSGSAQAESLQITAGNVPQASGGFVQFQDNASAGNAMLVAGATGSIEFRGNATAGNATIENRGGQVTVSFDATAGKAHITNFAGGWTNLWDKGSAGQATIVNEDRGTLDMQHDATAAQARVVNKAGGTVRIARLAAAGTSIGALEGAGRVLLGAKALTTGALNTDTEISGVISGVGGSLVKVGTGTLTLSGENTHTGGTALRQGRLNVGHNQALGTGTLSMDDDTTLGFSADGLTIANTIKLTGNNDPIIDTGAFSGTLSGATSGGGFITKQGTGTLTLSGANTYTGATNVAQGTLKAGAVNTLSAASAHSVATGATLDLAGFNQTVASLANSGTVSLAAVTAGTTLTVKGAYVGNNGVLKLSTALNGTGPSDRLVLDGPSAVASGKTQVQISNLGGLGALTSGNGIEVITAQNGATTTAQTTKDAFSLAGGHVDAGAYEYRLHAADAGGGGENWYLRSTTDAVAPGQPVGLPVVTYRPEAALYAALPGQLRQGNLAMLGDVRKRVGDDDVKGTPTGSDRRAWARVLSTDIDIQQGGTVSPTSKGRLTGFQAGTDLLATPNWRAGLYVGQLDGDARVSGFASGIRHLAVGRNDLRSQYVGVYGTYTADSGFYADAVMQSGRHRYTVEPMLGAGVGGKGNSLLGSIEVGQAFAIGGSGWRIEPQLQLIHHHMDLGNSAIVGAIAQPQADSGWIARAGVRVKGQLDTGLGVLQPYGRVNVYKTSSGTDIARFVNGATTTDIAAPIGGTSTELAGGFTLALSQATSLYGEVGKLWSSGGDAKVKSSINGSLGVRVKW</sequence>
<gene>
    <name evidence="6" type="ORF">J2W25_002434</name>
</gene>
<dbReference type="InterPro" id="IPR051551">
    <property type="entry name" value="Autotransporter_adhesion"/>
</dbReference>
<dbReference type="InterPro" id="IPR006315">
    <property type="entry name" value="OM_autotransptr_brl_dom"/>
</dbReference>
<accession>A0AAW8DUU6</accession>
<organism evidence="6 7">
    <name type="scientific">Variovorax boronicumulans</name>
    <dbReference type="NCBI Taxonomy" id="436515"/>
    <lineage>
        <taxon>Bacteria</taxon>
        <taxon>Pseudomonadati</taxon>
        <taxon>Pseudomonadota</taxon>
        <taxon>Betaproteobacteria</taxon>
        <taxon>Burkholderiales</taxon>
        <taxon>Comamonadaceae</taxon>
        <taxon>Variovorax</taxon>
    </lineage>
</organism>
<evidence type="ECO:0000313" key="6">
    <source>
        <dbReference type="EMBL" id="MDP9923411.1"/>
    </source>
</evidence>
<dbReference type="Pfam" id="PF13018">
    <property type="entry name" value="ESPR"/>
    <property type="match status" value="1"/>
</dbReference>
<feature type="transmembrane region" description="Helical" evidence="4">
    <location>
        <begin position="33"/>
        <end position="53"/>
    </location>
</feature>
<proteinExistence type="predicted"/>
<evidence type="ECO:0000259" key="5">
    <source>
        <dbReference type="PROSITE" id="PS51208"/>
    </source>
</evidence>
<keyword evidence="4" id="KW-0812">Transmembrane</keyword>
<dbReference type="PROSITE" id="PS51208">
    <property type="entry name" value="AUTOTRANSPORTER"/>
    <property type="match status" value="1"/>
</dbReference>
<comment type="caution">
    <text evidence="6">The sequence shown here is derived from an EMBL/GenBank/DDBJ whole genome shotgun (WGS) entry which is preliminary data.</text>
</comment>
<dbReference type="Proteomes" id="UP001244295">
    <property type="component" value="Unassembled WGS sequence"/>
</dbReference>
<dbReference type="InterPro" id="IPR024973">
    <property type="entry name" value="ESPR"/>
</dbReference>
<dbReference type="Gene3D" id="2.40.128.130">
    <property type="entry name" value="Autotransporter beta-domain"/>
    <property type="match status" value="1"/>
</dbReference>
<keyword evidence="4" id="KW-0472">Membrane</keyword>
<dbReference type="InterPro" id="IPR011050">
    <property type="entry name" value="Pectin_lyase_fold/virulence"/>
</dbReference>
<dbReference type="Gene3D" id="2.160.20.20">
    <property type="match status" value="4"/>
</dbReference>
<dbReference type="Pfam" id="PF18883">
    <property type="entry name" value="AC_1"/>
    <property type="match status" value="1"/>
</dbReference>
<evidence type="ECO:0000256" key="4">
    <source>
        <dbReference type="SAM" id="Phobius"/>
    </source>
</evidence>
<dbReference type="EMBL" id="JAUSRR010000004">
    <property type="protein sequence ID" value="MDP9923411.1"/>
    <property type="molecule type" value="Genomic_DNA"/>
</dbReference>
<evidence type="ECO:0000256" key="2">
    <source>
        <dbReference type="ARBA" id="ARBA00023026"/>
    </source>
</evidence>
<feature type="domain" description="Autotransporter" evidence="5">
    <location>
        <begin position="1969"/>
        <end position="2248"/>
    </location>
</feature>
<dbReference type="InterPro" id="IPR013425">
    <property type="entry name" value="Autotrns_rpt"/>
</dbReference>
<feature type="compositionally biased region" description="Low complexity" evidence="3">
    <location>
        <begin position="101"/>
        <end position="114"/>
    </location>
</feature>
<dbReference type="NCBIfam" id="TIGR02601">
    <property type="entry name" value="autotrns_rpt"/>
    <property type="match status" value="10"/>
</dbReference>
<keyword evidence="4" id="KW-1133">Transmembrane helix</keyword>
<evidence type="ECO:0000256" key="3">
    <source>
        <dbReference type="SAM" id="MobiDB-lite"/>
    </source>
</evidence>
<evidence type="ECO:0000256" key="1">
    <source>
        <dbReference type="ARBA" id="ARBA00022729"/>
    </source>
</evidence>
<keyword evidence="1" id="KW-0732">Signal</keyword>
<dbReference type="InterPro" id="IPR043990">
    <property type="entry name" value="AC_1"/>
</dbReference>
<dbReference type="SMART" id="SM00869">
    <property type="entry name" value="Autotransporter"/>
    <property type="match status" value="1"/>
</dbReference>
<name>A0AAW8DUU6_9BURK</name>
<feature type="compositionally biased region" description="Gly residues" evidence="3">
    <location>
        <begin position="120"/>
        <end position="129"/>
    </location>
</feature>
<feature type="region of interest" description="Disordered" evidence="3">
    <location>
        <begin position="74"/>
        <end position="132"/>
    </location>
</feature>
<dbReference type="InterPro" id="IPR012332">
    <property type="entry name" value="Autotransporter_pectin_lyase_C"/>
</dbReference>